<dbReference type="PROSITE" id="PS00197">
    <property type="entry name" value="2FE2S_FER_1"/>
    <property type="match status" value="1"/>
</dbReference>
<dbReference type="RefSeq" id="WP_012814164.1">
    <property type="nucleotide sequence ID" value="NC_013235.1"/>
</dbReference>
<dbReference type="InterPro" id="IPR016169">
    <property type="entry name" value="FAD-bd_PCMH_sub2"/>
</dbReference>
<dbReference type="STRING" id="479431.Namu_0259"/>
<evidence type="ECO:0000313" key="8">
    <source>
        <dbReference type="EMBL" id="ACV76689.1"/>
    </source>
</evidence>
<dbReference type="SUPFAM" id="SSF54292">
    <property type="entry name" value="2Fe-2S ferredoxin-like"/>
    <property type="match status" value="1"/>
</dbReference>
<dbReference type="SUPFAM" id="SSF55447">
    <property type="entry name" value="CO dehydrogenase flavoprotein C-terminal domain-like"/>
    <property type="match status" value="1"/>
</dbReference>
<keyword evidence="5" id="KW-0408">Iron</keyword>
<dbReference type="Gene3D" id="3.30.390.50">
    <property type="entry name" value="CO dehydrogenase flavoprotein, C-terminal domain"/>
    <property type="match status" value="1"/>
</dbReference>
<dbReference type="InterPro" id="IPR016167">
    <property type="entry name" value="FAD-bd_PCMH_sub1"/>
</dbReference>
<dbReference type="OrthoDB" id="9758509at2"/>
<feature type="region of interest" description="Disordered" evidence="6">
    <location>
        <begin position="137"/>
        <end position="176"/>
    </location>
</feature>
<name>C8XK06_NAKMY</name>
<dbReference type="InterPro" id="IPR001041">
    <property type="entry name" value="2Fe-2S_ferredoxin-type"/>
</dbReference>
<feature type="region of interest" description="Disordered" evidence="6">
    <location>
        <begin position="206"/>
        <end position="230"/>
    </location>
</feature>
<dbReference type="Pfam" id="PF01799">
    <property type="entry name" value="Fer2_2"/>
    <property type="match status" value="1"/>
</dbReference>
<evidence type="ECO:0000256" key="5">
    <source>
        <dbReference type="ARBA" id="ARBA00023004"/>
    </source>
</evidence>
<reference evidence="9" key="1">
    <citation type="submission" date="2009-09" db="EMBL/GenBank/DDBJ databases">
        <title>The complete genome of Nakamurella multipartita DSM 44233.</title>
        <authorList>
            <consortium name="US DOE Joint Genome Institute (JGI-PGF)"/>
            <person name="Lucas S."/>
            <person name="Copeland A."/>
            <person name="Lapidus A."/>
            <person name="Glavina del Rio T."/>
            <person name="Dalin E."/>
            <person name="Tice H."/>
            <person name="Bruce D."/>
            <person name="Goodwin L."/>
            <person name="Pitluck S."/>
            <person name="Kyrpides N."/>
            <person name="Mavromatis K."/>
            <person name="Ivanova N."/>
            <person name="Ovchinnikova G."/>
            <person name="Sims D."/>
            <person name="Meincke L."/>
            <person name="Brettin T."/>
            <person name="Detter J.C."/>
            <person name="Han C."/>
            <person name="Larimer F."/>
            <person name="Land M."/>
            <person name="Hauser L."/>
            <person name="Markowitz V."/>
            <person name="Cheng J.-F."/>
            <person name="Hugenholtz P."/>
            <person name="Woyke T."/>
            <person name="Wu D."/>
            <person name="Klenk H.-P."/>
            <person name="Eisen J.A."/>
        </authorList>
    </citation>
    <scope>NUCLEOTIDE SEQUENCE [LARGE SCALE GENOMIC DNA]</scope>
    <source>
        <strain evidence="9">ATCC 700099 / DSM 44233 / CIP 104796 / JCM 9543 / NBRC 105858 / Y-104</strain>
    </source>
</reference>
<dbReference type="GO" id="GO:0046872">
    <property type="term" value="F:metal ion binding"/>
    <property type="evidence" value="ECO:0007669"/>
    <property type="project" value="UniProtKB-KW"/>
</dbReference>
<dbReference type="GO" id="GO:0016491">
    <property type="term" value="F:oxidoreductase activity"/>
    <property type="evidence" value="ECO:0007669"/>
    <property type="project" value="UniProtKB-KW"/>
</dbReference>
<evidence type="ECO:0000313" key="9">
    <source>
        <dbReference type="Proteomes" id="UP000002218"/>
    </source>
</evidence>
<dbReference type="EMBL" id="CP001737">
    <property type="protein sequence ID" value="ACV76689.1"/>
    <property type="molecule type" value="Genomic_DNA"/>
</dbReference>
<dbReference type="GO" id="GO:0051537">
    <property type="term" value="F:2 iron, 2 sulfur cluster binding"/>
    <property type="evidence" value="ECO:0007669"/>
    <property type="project" value="InterPro"/>
</dbReference>
<dbReference type="Gene3D" id="1.10.150.120">
    <property type="entry name" value="[2Fe-2S]-binding domain"/>
    <property type="match status" value="1"/>
</dbReference>
<keyword evidence="4" id="KW-0560">Oxidoreductase</keyword>
<keyword evidence="2" id="KW-0479">Metal-binding</keyword>
<sequence length="514" mass="53654">MEPHVVVNGRARPLGEVGGHTTLLEWLRSTGYTGCKEGCAEGECGACAVLVARPAEATGANGSATTRWTAINACLVPAAGFDAQEVVTSEGLGDPERLHPVQEQMAVRGGSQCGYCTPGFICSMAAEYYRADRSPADAEAEAATAEPGTNGHSRAEAGADPAAPGHAPDHEHGPNGFDLHALSGNLCRCTGYRPIRDAAYALGSPDESDALAQRRSAPAPAPAPTVITTGGTAYRRPADLAQALELLAQHPDARLVAGSTDWGVELNIRHVRAELTIALDRVAELRTFSVQPDRIEIGAALTLSEVERLLDGRVPLLAELFPQFASRLIRNGATLGGNLGTGSPIGDSPPALLALDASLVLASAAGERTVPLSEYFTGYRQTVKRPDELIKTITLPLPVAPISAFHKIAKRRFDDISSVAIAFALRLDGDTVSDIKIGLGGVAAMPIRASATEAALTGRPWTPKVAAEAARVLADEGTPISDHRASAAYRTAMLGTSLRKFHAQNANAGKVGAK</sequence>
<dbReference type="InterPro" id="IPR012175">
    <property type="entry name" value="Xanth_DH_ssu_bac"/>
</dbReference>
<evidence type="ECO:0000256" key="3">
    <source>
        <dbReference type="ARBA" id="ARBA00022827"/>
    </source>
</evidence>
<dbReference type="PROSITE" id="PS51387">
    <property type="entry name" value="FAD_PCMH"/>
    <property type="match status" value="1"/>
</dbReference>
<accession>C8XK06</accession>
<dbReference type="SUPFAM" id="SSF56176">
    <property type="entry name" value="FAD-binding/transporter-associated domain-like"/>
    <property type="match status" value="1"/>
</dbReference>
<dbReference type="PANTHER" id="PTHR42659">
    <property type="entry name" value="XANTHINE DEHYDROGENASE SUBUNIT C-RELATED"/>
    <property type="match status" value="1"/>
</dbReference>
<protein>
    <submittedName>
        <fullName evidence="8">Molybdopterin dehydrogenase FAD-binding</fullName>
    </submittedName>
</protein>
<dbReference type="CDD" id="cd00207">
    <property type="entry name" value="fer2"/>
    <property type="match status" value="1"/>
</dbReference>
<evidence type="ECO:0000256" key="6">
    <source>
        <dbReference type="SAM" id="MobiDB-lite"/>
    </source>
</evidence>
<reference evidence="8 9" key="2">
    <citation type="journal article" date="2010" name="Stand. Genomic Sci.">
        <title>Complete genome sequence of Nakamurella multipartita type strain (Y-104).</title>
        <authorList>
            <person name="Tice H."/>
            <person name="Mayilraj S."/>
            <person name="Sims D."/>
            <person name="Lapidus A."/>
            <person name="Nolan M."/>
            <person name="Lucas S."/>
            <person name="Glavina Del Rio T."/>
            <person name="Copeland A."/>
            <person name="Cheng J.F."/>
            <person name="Meincke L."/>
            <person name="Bruce D."/>
            <person name="Goodwin L."/>
            <person name="Pitluck S."/>
            <person name="Ivanova N."/>
            <person name="Mavromatis K."/>
            <person name="Ovchinnikova G."/>
            <person name="Pati A."/>
            <person name="Chen A."/>
            <person name="Palaniappan K."/>
            <person name="Land M."/>
            <person name="Hauser L."/>
            <person name="Chang Y.J."/>
            <person name="Jeffries C.D."/>
            <person name="Detter J.C."/>
            <person name="Brettin T."/>
            <person name="Rohde M."/>
            <person name="Goker M."/>
            <person name="Bristow J."/>
            <person name="Eisen J.A."/>
            <person name="Markowitz V."/>
            <person name="Hugenholtz P."/>
            <person name="Kyrpides N.C."/>
            <person name="Klenk H.P."/>
            <person name="Chen F."/>
        </authorList>
    </citation>
    <scope>NUCLEOTIDE SEQUENCE [LARGE SCALE GENOMIC DNA]</scope>
    <source>
        <strain evidence="9">ATCC 700099 / DSM 44233 / CIP 104796 / JCM 9543 / NBRC 105858 / Y-104</strain>
    </source>
</reference>
<dbReference type="Pfam" id="PF03450">
    <property type="entry name" value="CO_deh_flav_C"/>
    <property type="match status" value="1"/>
</dbReference>
<dbReference type="InterPro" id="IPR012675">
    <property type="entry name" value="Beta-grasp_dom_sf"/>
</dbReference>
<dbReference type="InterPro" id="IPR006058">
    <property type="entry name" value="2Fe2S_fd_BS"/>
</dbReference>
<dbReference type="Gene3D" id="3.10.20.30">
    <property type="match status" value="1"/>
</dbReference>
<dbReference type="InterPro" id="IPR051312">
    <property type="entry name" value="Diverse_Substr_Oxidored"/>
</dbReference>
<dbReference type="KEGG" id="nml:Namu_0259"/>
<dbReference type="InterPro" id="IPR002888">
    <property type="entry name" value="2Fe-2S-bd"/>
</dbReference>
<dbReference type="InterPro" id="IPR005107">
    <property type="entry name" value="CO_DH_flav_C"/>
</dbReference>
<dbReference type="InParanoid" id="C8XK06"/>
<dbReference type="eggNOG" id="COG4630">
    <property type="taxonomic scope" value="Bacteria"/>
</dbReference>
<dbReference type="InterPro" id="IPR036010">
    <property type="entry name" value="2Fe-2S_ferredoxin-like_sf"/>
</dbReference>
<dbReference type="Gene3D" id="3.30.43.10">
    <property type="entry name" value="Uridine Diphospho-n-acetylenolpyruvylglucosamine Reductase, domain 2"/>
    <property type="match status" value="1"/>
</dbReference>
<evidence type="ECO:0000256" key="2">
    <source>
        <dbReference type="ARBA" id="ARBA00022723"/>
    </source>
</evidence>
<dbReference type="Gene3D" id="3.30.465.10">
    <property type="match status" value="1"/>
</dbReference>
<dbReference type="GO" id="GO:0071949">
    <property type="term" value="F:FAD binding"/>
    <property type="evidence" value="ECO:0007669"/>
    <property type="project" value="InterPro"/>
</dbReference>
<dbReference type="InterPro" id="IPR036318">
    <property type="entry name" value="FAD-bd_PCMH-like_sf"/>
</dbReference>
<evidence type="ECO:0000256" key="4">
    <source>
        <dbReference type="ARBA" id="ARBA00023002"/>
    </source>
</evidence>
<dbReference type="AlphaFoldDB" id="C8XK06"/>
<keyword evidence="3" id="KW-0274">FAD</keyword>
<dbReference type="Proteomes" id="UP000002218">
    <property type="component" value="Chromosome"/>
</dbReference>
<feature type="compositionally biased region" description="Low complexity" evidence="6">
    <location>
        <begin position="156"/>
        <end position="166"/>
    </location>
</feature>
<keyword evidence="1" id="KW-0285">Flavoprotein</keyword>
<evidence type="ECO:0000256" key="1">
    <source>
        <dbReference type="ARBA" id="ARBA00022630"/>
    </source>
</evidence>
<dbReference type="InterPro" id="IPR016166">
    <property type="entry name" value="FAD-bd_PCMH"/>
</dbReference>
<dbReference type="PANTHER" id="PTHR42659:SF2">
    <property type="entry name" value="XANTHINE DEHYDROGENASE SUBUNIT C-RELATED"/>
    <property type="match status" value="1"/>
</dbReference>
<gene>
    <name evidence="8" type="ordered locus">Namu_0259</name>
</gene>
<dbReference type="Pfam" id="PF00941">
    <property type="entry name" value="FAD_binding_5"/>
    <property type="match status" value="1"/>
</dbReference>
<dbReference type="InterPro" id="IPR002346">
    <property type="entry name" value="Mopterin_DH_FAD-bd"/>
</dbReference>
<organism evidence="8 9">
    <name type="scientific">Nakamurella multipartita (strain ATCC 700099 / DSM 44233 / CIP 104796 / JCM 9543 / NBRC 105858 / Y-104)</name>
    <name type="common">Microsphaera multipartita</name>
    <dbReference type="NCBI Taxonomy" id="479431"/>
    <lineage>
        <taxon>Bacteria</taxon>
        <taxon>Bacillati</taxon>
        <taxon>Actinomycetota</taxon>
        <taxon>Actinomycetes</taxon>
        <taxon>Nakamurellales</taxon>
        <taxon>Nakamurellaceae</taxon>
        <taxon>Nakamurella</taxon>
    </lineage>
</organism>
<proteinExistence type="predicted"/>
<dbReference type="Pfam" id="PF00111">
    <property type="entry name" value="Fer2"/>
    <property type="match status" value="1"/>
</dbReference>
<dbReference type="InterPro" id="IPR036683">
    <property type="entry name" value="CO_DH_flav_C_dom_sf"/>
</dbReference>
<dbReference type="HOGENOM" id="CLU_001681_9_0_11"/>
<dbReference type="PIRSF" id="PIRSF036557">
    <property type="entry name" value="XdhA_RC"/>
    <property type="match status" value="1"/>
</dbReference>
<dbReference type="SMART" id="SM01092">
    <property type="entry name" value="CO_deh_flav_C"/>
    <property type="match status" value="1"/>
</dbReference>
<evidence type="ECO:0000259" key="7">
    <source>
        <dbReference type="PROSITE" id="PS51387"/>
    </source>
</evidence>
<dbReference type="SUPFAM" id="SSF47741">
    <property type="entry name" value="CO dehydrogenase ISP C-domain like"/>
    <property type="match status" value="2"/>
</dbReference>
<feature type="domain" description="FAD-binding PCMH-type" evidence="7">
    <location>
        <begin position="227"/>
        <end position="400"/>
    </location>
</feature>
<keyword evidence="9" id="KW-1185">Reference proteome</keyword>
<dbReference type="InterPro" id="IPR036884">
    <property type="entry name" value="2Fe-2S-bd_dom_sf"/>
</dbReference>